<name>A0A9P6L2S4_9AGAM</name>
<dbReference type="AlphaFoldDB" id="A0A9P6L2S4"/>
<proteinExistence type="predicted"/>
<dbReference type="Proteomes" id="UP000736335">
    <property type="component" value="Unassembled WGS sequence"/>
</dbReference>
<evidence type="ECO:0000313" key="4">
    <source>
        <dbReference type="Proteomes" id="UP000736335"/>
    </source>
</evidence>
<evidence type="ECO:0000313" key="3">
    <source>
        <dbReference type="EMBL" id="KAF9779766.1"/>
    </source>
</evidence>
<feature type="coiled-coil region" evidence="1">
    <location>
        <begin position="128"/>
        <end position="232"/>
    </location>
</feature>
<feature type="compositionally biased region" description="Polar residues" evidence="2">
    <location>
        <begin position="7"/>
        <end position="25"/>
    </location>
</feature>
<reference evidence="3" key="1">
    <citation type="journal article" date="2020" name="Nat. Commun.">
        <title>Large-scale genome sequencing of mycorrhizal fungi provides insights into the early evolution of symbiotic traits.</title>
        <authorList>
            <person name="Miyauchi S."/>
            <person name="Kiss E."/>
            <person name="Kuo A."/>
            <person name="Drula E."/>
            <person name="Kohler A."/>
            <person name="Sanchez-Garcia M."/>
            <person name="Morin E."/>
            <person name="Andreopoulos B."/>
            <person name="Barry K.W."/>
            <person name="Bonito G."/>
            <person name="Buee M."/>
            <person name="Carver A."/>
            <person name="Chen C."/>
            <person name="Cichocki N."/>
            <person name="Clum A."/>
            <person name="Culley D."/>
            <person name="Crous P.W."/>
            <person name="Fauchery L."/>
            <person name="Girlanda M."/>
            <person name="Hayes R.D."/>
            <person name="Keri Z."/>
            <person name="LaButti K."/>
            <person name="Lipzen A."/>
            <person name="Lombard V."/>
            <person name="Magnuson J."/>
            <person name="Maillard F."/>
            <person name="Murat C."/>
            <person name="Nolan M."/>
            <person name="Ohm R.A."/>
            <person name="Pangilinan J."/>
            <person name="Pereira M.F."/>
            <person name="Perotto S."/>
            <person name="Peter M."/>
            <person name="Pfister S."/>
            <person name="Riley R."/>
            <person name="Sitrit Y."/>
            <person name="Stielow J.B."/>
            <person name="Szollosi G."/>
            <person name="Zifcakova L."/>
            <person name="Stursova M."/>
            <person name="Spatafora J.W."/>
            <person name="Tedersoo L."/>
            <person name="Vaario L.M."/>
            <person name="Yamada A."/>
            <person name="Yan M."/>
            <person name="Wang P."/>
            <person name="Xu J."/>
            <person name="Bruns T."/>
            <person name="Baldrian P."/>
            <person name="Vilgalys R."/>
            <person name="Dunand C."/>
            <person name="Henrissat B."/>
            <person name="Grigoriev I.V."/>
            <person name="Hibbett D."/>
            <person name="Nagy L.G."/>
            <person name="Martin F.M."/>
        </authorList>
    </citation>
    <scope>NUCLEOTIDE SEQUENCE</scope>
    <source>
        <strain evidence="3">UH-Tt-Lm1</strain>
    </source>
</reference>
<keyword evidence="4" id="KW-1185">Reference proteome</keyword>
<gene>
    <name evidence="3" type="ORF">BJ322DRAFT_1024194</name>
</gene>
<accession>A0A9P6L2S4</accession>
<sequence>MPRAQTCVPSRRSSNPSPIQENNFNTDHFTHARGDCSHPYPTLGNILDRSATADPTEGFTDLGFRDFIQASRRVSQRKLACIETTPYASELLGHGVEFITETNKTFNSVLDASVIHTSNIGVMLMDEIAHVNERVDGRREEIERLEKDYLRFQEWSLVAEDAREEQDVAIERLKGEVIALKDLVQGLIDQTGRMEDDRVCLTRRVLELTGEVRDLQRRCQGEEIRVEEEELMIPEQAKSPPARFVVPVEGRSIPIDDEVIEICKEEFHRNVRVFDPYTEFVPDSEPNSDTDLPDYEDLLDVDPNEIWQRNWEDLPLMERALELVQRIDQDIVPE</sequence>
<organism evidence="3 4">
    <name type="scientific">Thelephora terrestris</name>
    <dbReference type="NCBI Taxonomy" id="56493"/>
    <lineage>
        <taxon>Eukaryota</taxon>
        <taxon>Fungi</taxon>
        <taxon>Dikarya</taxon>
        <taxon>Basidiomycota</taxon>
        <taxon>Agaricomycotina</taxon>
        <taxon>Agaricomycetes</taxon>
        <taxon>Thelephorales</taxon>
        <taxon>Thelephoraceae</taxon>
        <taxon>Thelephora</taxon>
    </lineage>
</organism>
<evidence type="ECO:0000256" key="2">
    <source>
        <dbReference type="SAM" id="MobiDB-lite"/>
    </source>
</evidence>
<reference evidence="3" key="2">
    <citation type="submission" date="2020-11" db="EMBL/GenBank/DDBJ databases">
        <authorList>
            <consortium name="DOE Joint Genome Institute"/>
            <person name="Kuo A."/>
            <person name="Miyauchi S."/>
            <person name="Kiss E."/>
            <person name="Drula E."/>
            <person name="Kohler A."/>
            <person name="Sanchez-Garcia M."/>
            <person name="Andreopoulos B."/>
            <person name="Barry K.W."/>
            <person name="Bonito G."/>
            <person name="Buee M."/>
            <person name="Carver A."/>
            <person name="Chen C."/>
            <person name="Cichocki N."/>
            <person name="Clum A."/>
            <person name="Culley D."/>
            <person name="Crous P.W."/>
            <person name="Fauchery L."/>
            <person name="Girlanda M."/>
            <person name="Hayes R."/>
            <person name="Keri Z."/>
            <person name="Labutti K."/>
            <person name="Lipzen A."/>
            <person name="Lombard V."/>
            <person name="Magnuson J."/>
            <person name="Maillard F."/>
            <person name="Morin E."/>
            <person name="Murat C."/>
            <person name="Nolan M."/>
            <person name="Ohm R."/>
            <person name="Pangilinan J."/>
            <person name="Pereira M."/>
            <person name="Perotto S."/>
            <person name="Peter M."/>
            <person name="Riley R."/>
            <person name="Sitrit Y."/>
            <person name="Stielow B."/>
            <person name="Szollosi G."/>
            <person name="Zifcakova L."/>
            <person name="Stursova M."/>
            <person name="Spatafora J.W."/>
            <person name="Tedersoo L."/>
            <person name="Vaario L.-M."/>
            <person name="Yamada A."/>
            <person name="Yan M."/>
            <person name="Wang P."/>
            <person name="Xu J."/>
            <person name="Bruns T."/>
            <person name="Baldrian P."/>
            <person name="Vilgalys R."/>
            <person name="Henrissat B."/>
            <person name="Grigoriev I.V."/>
            <person name="Hibbett D."/>
            <person name="Nagy L.G."/>
            <person name="Martin F.M."/>
        </authorList>
    </citation>
    <scope>NUCLEOTIDE SEQUENCE</scope>
    <source>
        <strain evidence="3">UH-Tt-Lm1</strain>
    </source>
</reference>
<dbReference type="EMBL" id="WIUZ02000018">
    <property type="protein sequence ID" value="KAF9779766.1"/>
    <property type="molecule type" value="Genomic_DNA"/>
</dbReference>
<feature type="region of interest" description="Disordered" evidence="2">
    <location>
        <begin position="1"/>
        <end position="25"/>
    </location>
</feature>
<protein>
    <submittedName>
        <fullName evidence="3">Uncharacterized protein</fullName>
    </submittedName>
</protein>
<evidence type="ECO:0000256" key="1">
    <source>
        <dbReference type="SAM" id="Coils"/>
    </source>
</evidence>
<keyword evidence="1" id="KW-0175">Coiled coil</keyword>
<comment type="caution">
    <text evidence="3">The sequence shown here is derived from an EMBL/GenBank/DDBJ whole genome shotgun (WGS) entry which is preliminary data.</text>
</comment>